<sequence>MGAKEEMDLLLSREALVTTVGTIKPYALALLVFTGLLLELVVHYQLKISIAYTHFFYLIIAIAGLWYGKKAIPLALFFGGLQIAVSWMITGSVTPDSLVRAAMFFIVAYIIGYIADTLNNFYAMVRAQNQNLLDVNERLAASEHAFQTANRKLNLLSSVTRHDIRNQLSALLSYLELSRMQVTDPAAIARIEKEQTAAHAIERQLDFMKTYEEIGVVAPQWQDIRTVGERLRARLPQNEVSLSLPAMGIEVYADPLLEKVFENLLDNSLRHGERVKQITISTRPGKDGGLFLVYVDDGVGIRNEDKERVFVKGFGKNTGLGMFLSREILAITDLAIIENGVFGNGVRFEIRVPEGKHRTAATGA</sequence>
<dbReference type="PANTHER" id="PTHR44936">
    <property type="entry name" value="SENSOR PROTEIN CREC"/>
    <property type="match status" value="1"/>
</dbReference>
<evidence type="ECO:0000256" key="7">
    <source>
        <dbReference type="SAM" id="Phobius"/>
    </source>
</evidence>
<dbReference type="KEGG" id="mfo:Metfor_1106"/>
<dbReference type="SMART" id="SM00387">
    <property type="entry name" value="HATPase_c"/>
    <property type="match status" value="1"/>
</dbReference>
<accession>L0HGG3</accession>
<feature type="transmembrane region" description="Helical" evidence="7">
    <location>
        <begin position="97"/>
        <end position="115"/>
    </location>
</feature>
<gene>
    <name evidence="9" type="ordered locus">Metfor_1106</name>
</gene>
<dbReference type="Pfam" id="PF02518">
    <property type="entry name" value="HATPase_c"/>
    <property type="match status" value="1"/>
</dbReference>
<name>L0HGG3_METFS</name>
<evidence type="ECO:0000256" key="3">
    <source>
        <dbReference type="ARBA" id="ARBA00022679"/>
    </source>
</evidence>
<keyword evidence="7" id="KW-1133">Transmembrane helix</keyword>
<keyword evidence="6" id="KW-0067">ATP-binding</keyword>
<keyword evidence="7" id="KW-0812">Transmembrane</keyword>
<dbReference type="GeneID" id="14310419"/>
<dbReference type="InterPro" id="IPR003594">
    <property type="entry name" value="HATPase_dom"/>
</dbReference>
<dbReference type="OrthoDB" id="8127at2157"/>
<evidence type="ECO:0000256" key="2">
    <source>
        <dbReference type="ARBA" id="ARBA00012438"/>
    </source>
</evidence>
<evidence type="ECO:0000313" key="10">
    <source>
        <dbReference type="Proteomes" id="UP000010824"/>
    </source>
</evidence>
<feature type="domain" description="Histidine kinase" evidence="8">
    <location>
        <begin position="257"/>
        <end position="356"/>
    </location>
</feature>
<keyword evidence="5 9" id="KW-0418">Kinase</keyword>
<dbReference type="InterPro" id="IPR050980">
    <property type="entry name" value="2C_sensor_his_kinase"/>
</dbReference>
<reference evidence="10" key="1">
    <citation type="submission" date="2011-12" db="EMBL/GenBank/DDBJ databases">
        <title>Complete sequence of Methanoregula formicicum SMSP.</title>
        <authorList>
            <person name="Lucas S."/>
            <person name="Han J."/>
            <person name="Lapidus A."/>
            <person name="Cheng J.-F."/>
            <person name="Goodwin L."/>
            <person name="Pitluck S."/>
            <person name="Peters L."/>
            <person name="Ovchinnikova G."/>
            <person name="Teshima H."/>
            <person name="Detter J.C."/>
            <person name="Han C."/>
            <person name="Tapia R."/>
            <person name="Land M."/>
            <person name="Hauser L."/>
            <person name="Kyrpides N."/>
            <person name="Ivanova N."/>
            <person name="Pagani I."/>
            <person name="Imachi H."/>
            <person name="Tamaki H."/>
            <person name="Sekiguchi Y."/>
            <person name="Kamagata Y."/>
            <person name="Cadillo-Quiroz H."/>
            <person name="Zinder S."/>
            <person name="Liu W.-T."/>
            <person name="Woyke T."/>
        </authorList>
    </citation>
    <scope>NUCLEOTIDE SEQUENCE [LARGE SCALE GENOMIC DNA]</scope>
    <source>
        <strain evidence="10">DSM 22288 / NBRC 105244 / SMSP</strain>
    </source>
</reference>
<dbReference type="STRING" id="593750.Metfor_1106"/>
<dbReference type="EC" id="2.7.13.3" evidence="2"/>
<feature type="transmembrane region" description="Helical" evidence="7">
    <location>
        <begin position="23"/>
        <end position="42"/>
    </location>
</feature>
<dbReference type="Gene3D" id="3.30.565.10">
    <property type="entry name" value="Histidine kinase-like ATPase, C-terminal domain"/>
    <property type="match status" value="1"/>
</dbReference>
<comment type="catalytic activity">
    <reaction evidence="1">
        <text>ATP + protein L-histidine = ADP + protein N-phospho-L-histidine.</text>
        <dbReference type="EC" id="2.7.13.3"/>
    </reaction>
</comment>
<dbReference type="HOGENOM" id="CLU_064881_0_0_2"/>
<keyword evidence="3" id="KW-0808">Transferase</keyword>
<dbReference type="AlphaFoldDB" id="L0HGG3"/>
<dbReference type="InterPro" id="IPR005467">
    <property type="entry name" value="His_kinase_dom"/>
</dbReference>
<feature type="transmembrane region" description="Helical" evidence="7">
    <location>
        <begin position="49"/>
        <end position="66"/>
    </location>
</feature>
<dbReference type="eggNOG" id="arCOG06193">
    <property type="taxonomic scope" value="Archaea"/>
</dbReference>
<keyword evidence="10" id="KW-1185">Reference proteome</keyword>
<evidence type="ECO:0000313" key="9">
    <source>
        <dbReference type="EMBL" id="AGB02154.1"/>
    </source>
</evidence>
<evidence type="ECO:0000256" key="5">
    <source>
        <dbReference type="ARBA" id="ARBA00022777"/>
    </source>
</evidence>
<dbReference type="PROSITE" id="PS50109">
    <property type="entry name" value="HIS_KIN"/>
    <property type="match status" value="1"/>
</dbReference>
<dbReference type="SUPFAM" id="SSF55874">
    <property type="entry name" value="ATPase domain of HSP90 chaperone/DNA topoisomerase II/histidine kinase"/>
    <property type="match status" value="1"/>
</dbReference>
<dbReference type="InterPro" id="IPR036890">
    <property type="entry name" value="HATPase_C_sf"/>
</dbReference>
<dbReference type="Proteomes" id="UP000010824">
    <property type="component" value="Chromosome"/>
</dbReference>
<proteinExistence type="predicted"/>
<evidence type="ECO:0000256" key="4">
    <source>
        <dbReference type="ARBA" id="ARBA00022741"/>
    </source>
</evidence>
<dbReference type="InParanoid" id="L0HGG3"/>
<dbReference type="EMBL" id="CP003167">
    <property type="protein sequence ID" value="AGB02154.1"/>
    <property type="molecule type" value="Genomic_DNA"/>
</dbReference>
<dbReference type="RefSeq" id="WP_015285118.1">
    <property type="nucleotide sequence ID" value="NC_019943.1"/>
</dbReference>
<reference evidence="9 10" key="2">
    <citation type="journal article" date="2014" name="Genome Announc.">
        <title>Complete Genome Sequence of Methanoregula formicica SMSPT, a Mesophilic Hydrogenotrophic Methanogen Isolated from a Methanogenic Upflow Anaerobic Sludge Blanket Reactor.</title>
        <authorList>
            <person name="Yamamoto K."/>
            <person name="Tamaki H."/>
            <person name="Cadillo-Quiroz H."/>
            <person name="Imachi H."/>
            <person name="Kyrpides N."/>
            <person name="Woyke T."/>
            <person name="Goodwin L."/>
            <person name="Zinder S.H."/>
            <person name="Kamagata Y."/>
            <person name="Liu W.T."/>
        </authorList>
    </citation>
    <scope>NUCLEOTIDE SEQUENCE [LARGE SCALE GENOMIC DNA]</scope>
    <source>
        <strain evidence="10">DSM 22288 / NBRC 105244 / SMSP</strain>
    </source>
</reference>
<evidence type="ECO:0000259" key="8">
    <source>
        <dbReference type="PROSITE" id="PS50109"/>
    </source>
</evidence>
<dbReference type="GO" id="GO:0005524">
    <property type="term" value="F:ATP binding"/>
    <property type="evidence" value="ECO:0007669"/>
    <property type="project" value="UniProtKB-KW"/>
</dbReference>
<evidence type="ECO:0000256" key="1">
    <source>
        <dbReference type="ARBA" id="ARBA00000085"/>
    </source>
</evidence>
<dbReference type="PANTHER" id="PTHR44936:SF10">
    <property type="entry name" value="SENSOR PROTEIN RSTB"/>
    <property type="match status" value="1"/>
</dbReference>
<feature type="transmembrane region" description="Helical" evidence="7">
    <location>
        <begin position="72"/>
        <end position="90"/>
    </location>
</feature>
<dbReference type="GO" id="GO:0004673">
    <property type="term" value="F:protein histidine kinase activity"/>
    <property type="evidence" value="ECO:0007669"/>
    <property type="project" value="UniProtKB-EC"/>
</dbReference>
<keyword evidence="7" id="KW-0472">Membrane</keyword>
<protein>
    <recommendedName>
        <fullName evidence="2">histidine kinase</fullName>
        <ecNumber evidence="2">2.7.13.3</ecNumber>
    </recommendedName>
</protein>
<keyword evidence="4" id="KW-0547">Nucleotide-binding</keyword>
<evidence type="ECO:0000256" key="6">
    <source>
        <dbReference type="ARBA" id="ARBA00022840"/>
    </source>
</evidence>
<organism evidence="9 10">
    <name type="scientific">Methanoregula formicica (strain DSM 22288 / NBRC 105244 / SMSP)</name>
    <dbReference type="NCBI Taxonomy" id="593750"/>
    <lineage>
        <taxon>Archaea</taxon>
        <taxon>Methanobacteriati</taxon>
        <taxon>Methanobacteriota</taxon>
        <taxon>Stenosarchaea group</taxon>
        <taxon>Methanomicrobia</taxon>
        <taxon>Methanomicrobiales</taxon>
        <taxon>Methanoregulaceae</taxon>
        <taxon>Methanoregula</taxon>
    </lineage>
</organism>
<dbReference type="eggNOG" id="arCOG06940">
    <property type="taxonomic scope" value="Archaea"/>
</dbReference>